<protein>
    <submittedName>
        <fullName evidence="3">Glutathione S-transferase</fullName>
    </submittedName>
</protein>
<dbReference type="InterPro" id="IPR040079">
    <property type="entry name" value="Glutathione_S-Trfase"/>
</dbReference>
<dbReference type="CDD" id="cd00570">
    <property type="entry name" value="GST_N_family"/>
    <property type="match status" value="1"/>
</dbReference>
<dbReference type="Gene3D" id="3.40.30.10">
    <property type="entry name" value="Glutaredoxin"/>
    <property type="match status" value="1"/>
</dbReference>
<dbReference type="InterPro" id="IPR010987">
    <property type="entry name" value="Glutathione-S-Trfase_C-like"/>
</dbReference>
<feature type="domain" description="GST N-terminal" evidence="1">
    <location>
        <begin position="1"/>
        <end position="83"/>
    </location>
</feature>
<dbReference type="CDD" id="cd00299">
    <property type="entry name" value="GST_C_family"/>
    <property type="match status" value="1"/>
</dbReference>
<dbReference type="Proteomes" id="UP000323300">
    <property type="component" value="Unassembled WGS sequence"/>
</dbReference>
<dbReference type="InterPro" id="IPR036249">
    <property type="entry name" value="Thioredoxin-like_sf"/>
</dbReference>
<dbReference type="SFLD" id="SFLDG00358">
    <property type="entry name" value="Main_(cytGST)"/>
    <property type="match status" value="1"/>
</dbReference>
<sequence>MSLTLYYHPLASFCWKVLIALYENDTPFEPVIVDLGNAESKAAFQKVWPVGKFPVLRDEARDRTVPESTIITEYLAEHFPGMVDLVPRDSDAAFQARLGDRFYDHYVHLPMQRIIADRLRPADKRDPYGVKVERAQIVSSYDIVEDQMADRPWAAGETYTMADCAASPALFYANKVQPFGGRHKNLAAYFGRLMQRPSFMRVVEEAGPYFKFFPAEPREM</sequence>
<dbReference type="OrthoDB" id="9782992at2"/>
<dbReference type="Pfam" id="PF13417">
    <property type="entry name" value="GST_N_3"/>
    <property type="match status" value="1"/>
</dbReference>
<dbReference type="PROSITE" id="PS50404">
    <property type="entry name" value="GST_NTER"/>
    <property type="match status" value="1"/>
</dbReference>
<feature type="domain" description="GST C-terminal" evidence="2">
    <location>
        <begin position="89"/>
        <end position="218"/>
    </location>
</feature>
<keyword evidence="3" id="KW-0808">Transferase</keyword>
<dbReference type="EMBL" id="FOSL01000010">
    <property type="protein sequence ID" value="SFK66945.1"/>
    <property type="molecule type" value="Genomic_DNA"/>
</dbReference>
<dbReference type="Pfam" id="PF13410">
    <property type="entry name" value="GST_C_2"/>
    <property type="match status" value="1"/>
</dbReference>
<reference evidence="3 4" key="1">
    <citation type="submission" date="2016-10" db="EMBL/GenBank/DDBJ databases">
        <authorList>
            <person name="Varghese N."/>
            <person name="Submissions S."/>
        </authorList>
    </citation>
    <scope>NUCLEOTIDE SEQUENCE [LARGE SCALE GENOMIC DNA]</scope>
    <source>
        <strain evidence="3 4">DSM 21822</strain>
    </source>
</reference>
<dbReference type="AlphaFoldDB" id="A0A1I4BDT7"/>
<dbReference type="SFLD" id="SFLDS00019">
    <property type="entry name" value="Glutathione_Transferase_(cytos"/>
    <property type="match status" value="1"/>
</dbReference>
<dbReference type="InterPro" id="IPR004045">
    <property type="entry name" value="Glutathione_S-Trfase_N"/>
</dbReference>
<dbReference type="PROSITE" id="PS50405">
    <property type="entry name" value="GST_CTER"/>
    <property type="match status" value="1"/>
</dbReference>
<name>A0A1I4BDT7_9HYPH</name>
<dbReference type="Gene3D" id="1.20.1050.10">
    <property type="match status" value="1"/>
</dbReference>
<dbReference type="SUPFAM" id="SSF52833">
    <property type="entry name" value="Thioredoxin-like"/>
    <property type="match status" value="1"/>
</dbReference>
<evidence type="ECO:0000313" key="3">
    <source>
        <dbReference type="EMBL" id="SFK66945.1"/>
    </source>
</evidence>
<dbReference type="GO" id="GO:0016740">
    <property type="term" value="F:transferase activity"/>
    <property type="evidence" value="ECO:0007669"/>
    <property type="project" value="UniProtKB-KW"/>
</dbReference>
<gene>
    <name evidence="3" type="ORF">SAMN04488498_11081</name>
</gene>
<evidence type="ECO:0000259" key="1">
    <source>
        <dbReference type="PROSITE" id="PS50404"/>
    </source>
</evidence>
<accession>A0A1I4BDT7</accession>
<dbReference type="RefSeq" id="WP_149761336.1">
    <property type="nucleotide sequence ID" value="NZ_BSPE01000007.1"/>
</dbReference>
<evidence type="ECO:0000313" key="4">
    <source>
        <dbReference type="Proteomes" id="UP000323300"/>
    </source>
</evidence>
<dbReference type="SUPFAM" id="SSF47616">
    <property type="entry name" value="GST C-terminal domain-like"/>
    <property type="match status" value="1"/>
</dbReference>
<dbReference type="InterPro" id="IPR036282">
    <property type="entry name" value="Glutathione-S-Trfase_C_sf"/>
</dbReference>
<evidence type="ECO:0000259" key="2">
    <source>
        <dbReference type="PROSITE" id="PS50405"/>
    </source>
</evidence>
<dbReference type="PANTHER" id="PTHR44051">
    <property type="entry name" value="GLUTATHIONE S-TRANSFERASE-RELATED"/>
    <property type="match status" value="1"/>
</dbReference>
<proteinExistence type="predicted"/>
<keyword evidence="4" id="KW-1185">Reference proteome</keyword>
<organism evidence="3 4">
    <name type="scientific">Neomesorhizobium albiziae</name>
    <dbReference type="NCBI Taxonomy" id="335020"/>
    <lineage>
        <taxon>Bacteria</taxon>
        <taxon>Pseudomonadati</taxon>
        <taxon>Pseudomonadota</taxon>
        <taxon>Alphaproteobacteria</taxon>
        <taxon>Hyphomicrobiales</taxon>
        <taxon>Phyllobacteriaceae</taxon>
        <taxon>Neomesorhizobium</taxon>
    </lineage>
</organism>
<dbReference type="PANTHER" id="PTHR44051:SF8">
    <property type="entry name" value="GLUTATHIONE S-TRANSFERASE GSTA"/>
    <property type="match status" value="1"/>
</dbReference>